<dbReference type="KEGG" id="vde:111245350"/>
<evidence type="ECO:0000256" key="1">
    <source>
        <dbReference type="SAM" id="MobiDB-lite"/>
    </source>
</evidence>
<organism evidence="2 3">
    <name type="scientific">Varroa destructor</name>
    <name type="common">Honeybee mite</name>
    <dbReference type="NCBI Taxonomy" id="109461"/>
    <lineage>
        <taxon>Eukaryota</taxon>
        <taxon>Metazoa</taxon>
        <taxon>Ecdysozoa</taxon>
        <taxon>Arthropoda</taxon>
        <taxon>Chelicerata</taxon>
        <taxon>Arachnida</taxon>
        <taxon>Acari</taxon>
        <taxon>Parasitiformes</taxon>
        <taxon>Mesostigmata</taxon>
        <taxon>Gamasina</taxon>
        <taxon>Dermanyssoidea</taxon>
        <taxon>Varroidae</taxon>
        <taxon>Varroa</taxon>
    </lineage>
</organism>
<evidence type="ECO:0000313" key="3">
    <source>
        <dbReference type="Proteomes" id="UP000594260"/>
    </source>
</evidence>
<proteinExistence type="predicted"/>
<keyword evidence="3" id="KW-1185">Reference proteome</keyword>
<dbReference type="InterPro" id="IPR036915">
    <property type="entry name" value="Cyclin-like_sf"/>
</dbReference>
<protein>
    <submittedName>
        <fullName evidence="2">Uncharacterized protein</fullName>
    </submittedName>
</protein>
<dbReference type="GeneID" id="111245350"/>
<sequence>MSQICVISSVACLKFLRLRMREKCHSCGENAVIYNEEQRCEICCYCGVVGEVSLVSGSAAALDTDMRTFCNENTVTKFRMGRRGIRQGVCTTSNSLSSMGKTGLIGREQLLHMLSTFEVPMAASEEALTLYGECCRKRFPQREAKALAGGVLMYILRREKRSLTFREIADACGSTVKEVGKQFKIVSEKIIQRGGDVPVQPSLGDTIQQSIEVFTNKFSGQSLRNEYRIPEVISKALELSDWIDRCTMMQRCPPHLFALSVFFLAFKAVNVERFFRMTLADFNTTHGFYPMSNLKIPSFYKISPNAIIQTVCEVVNTRGGYSMLITQASFFFLLDLVLKLKAFFAYKVTDRMTSVEGDVAFENFKEVKEAQEMLESSLQEDEHDDGSLSMVIPESELSQYILTQKEQSLKQEVILREQLRRCKEGSKQKADNGKQDEQLMTVIEKKPVAEEAELSVVKELAQLRTEQTPMSTKSTKAMKRSRPDDSHSCKIELKQNQLPLDQRRRLVCDELDEEERDPQDATTMLALFRSEEFGDINDE</sequence>
<dbReference type="RefSeq" id="XP_022649327.1">
    <property type="nucleotide sequence ID" value="XM_022793592.1"/>
</dbReference>
<dbReference type="OrthoDB" id="10373971at2759"/>
<dbReference type="AlphaFoldDB" id="A0A7M7MB84"/>
<dbReference type="Gene3D" id="1.10.472.170">
    <property type="match status" value="1"/>
</dbReference>
<dbReference type="SUPFAM" id="SSF47954">
    <property type="entry name" value="Cyclin-like"/>
    <property type="match status" value="1"/>
</dbReference>
<dbReference type="EnsemblMetazoa" id="XM_022793592">
    <property type="protein sequence ID" value="XP_022649327"/>
    <property type="gene ID" value="LOC111245350"/>
</dbReference>
<feature type="region of interest" description="Disordered" evidence="1">
    <location>
        <begin position="466"/>
        <end position="488"/>
    </location>
</feature>
<feature type="compositionally biased region" description="Polar residues" evidence="1">
    <location>
        <begin position="466"/>
        <end position="475"/>
    </location>
</feature>
<evidence type="ECO:0000313" key="2">
    <source>
        <dbReference type="EnsemblMetazoa" id="XP_022649327"/>
    </source>
</evidence>
<reference evidence="2" key="1">
    <citation type="submission" date="2021-01" db="UniProtKB">
        <authorList>
            <consortium name="EnsemblMetazoa"/>
        </authorList>
    </citation>
    <scope>IDENTIFICATION</scope>
</reference>
<accession>A0A7M7MB84</accession>
<dbReference type="InParanoid" id="A0A7M7MB84"/>
<name>A0A7M7MB84_VARDE</name>
<dbReference type="Proteomes" id="UP000594260">
    <property type="component" value="Unplaced"/>
</dbReference>